<keyword evidence="4 10" id="KW-0812">Transmembrane</keyword>
<evidence type="ECO:0000256" key="6">
    <source>
        <dbReference type="ARBA" id="ARBA00023077"/>
    </source>
</evidence>
<evidence type="ECO:0000256" key="2">
    <source>
        <dbReference type="ARBA" id="ARBA00022448"/>
    </source>
</evidence>
<dbReference type="EMBL" id="JACJJG010000026">
    <property type="protein sequence ID" value="MBM6673560.1"/>
    <property type="molecule type" value="Genomic_DNA"/>
</dbReference>
<keyword evidence="5 12" id="KW-0732">Signal</keyword>
<evidence type="ECO:0000259" key="13">
    <source>
        <dbReference type="Pfam" id="PF00593"/>
    </source>
</evidence>
<dbReference type="PANTHER" id="PTHR30069">
    <property type="entry name" value="TONB-DEPENDENT OUTER MEMBRANE RECEPTOR"/>
    <property type="match status" value="1"/>
</dbReference>
<evidence type="ECO:0000313" key="16">
    <source>
        <dbReference type="Proteomes" id="UP000706891"/>
    </source>
</evidence>
<dbReference type="GO" id="GO:0044718">
    <property type="term" value="P:siderophore transmembrane transport"/>
    <property type="evidence" value="ECO:0007669"/>
    <property type="project" value="TreeGrafter"/>
</dbReference>
<evidence type="ECO:0000313" key="15">
    <source>
        <dbReference type="EMBL" id="MBM6673560.1"/>
    </source>
</evidence>
<keyword evidence="16" id="KW-1185">Reference proteome</keyword>
<dbReference type="InterPro" id="IPR012910">
    <property type="entry name" value="Plug_dom"/>
</dbReference>
<evidence type="ECO:0000256" key="7">
    <source>
        <dbReference type="ARBA" id="ARBA00023136"/>
    </source>
</evidence>
<evidence type="ECO:0000256" key="4">
    <source>
        <dbReference type="ARBA" id="ARBA00022692"/>
    </source>
</evidence>
<keyword evidence="9 10" id="KW-0998">Cell outer membrane</keyword>
<accession>A0A938WUM8</accession>
<dbReference type="RefSeq" id="WP_205104324.1">
    <property type="nucleotide sequence ID" value="NZ_JACJJG010000026.1"/>
</dbReference>
<feature type="domain" description="TonB-dependent receptor plug" evidence="14">
    <location>
        <begin position="58"/>
        <end position="144"/>
    </location>
</feature>
<sequence>MFNLLVRIKSLSVAAFGALLSCTPAAAQGTDSISDGRVLDDVTVTDKARQRQVAGTAPLRMLDSEAMLRLGVTDIADALHRLPGITLRDYGGAGGMKTVSVRGFGSQHTGVSYDGIALSDCQTGEIDMSRYSLENVSDISLLIGDNDDIFIPARNAAYAAMLTINTMAPPTADNKPHLTTQVKLGSFGYVSPFIRYTHNLTDKFALSVSGEYVYAENDYPFTLRNGNVITRERRTNSMMNSAHGEAGFIWNINRNNRLDGKIYYYDNDRELPGQVRYYTDISMETLHDRNFFAQLQYRAWNSRNLSFKLNAKYNWASSDYKNGLYQGGINDAKYWQREAYASACLLYTPWRNWAFDYSADYIFNNLSSSLATNTRPYRHTVLQSATARYRDRRFTVMARLLYSLYFNAAKDGASARDARKLSPSVSLSYRLLSDEDLYIRLSYKNIFRAPTFNESYYFHYGSTDLKPETTDQLNLGLTWEHTYGRKSYFRLSADGYINKVKDKIVAVPYNMFVWTNVNVGKVKGHGIETSATWNHRFTDRYAILFSANYGWQRSENRTNPESPYYGYQIAYTPEHQGSAAISFENPWVNLSVHGYAVSKRHANNNHYEGTDIDGYAEFGLTAYRDIRLWGGTLEVRADVKNILDKQYEIVAKYPMPGRSYQISINYKF</sequence>
<dbReference type="Proteomes" id="UP000706891">
    <property type="component" value="Unassembled WGS sequence"/>
</dbReference>
<dbReference type="GO" id="GO:0009279">
    <property type="term" value="C:cell outer membrane"/>
    <property type="evidence" value="ECO:0007669"/>
    <property type="project" value="UniProtKB-SubCell"/>
</dbReference>
<evidence type="ECO:0000256" key="12">
    <source>
        <dbReference type="SAM" id="SignalP"/>
    </source>
</evidence>
<dbReference type="InterPro" id="IPR039426">
    <property type="entry name" value="TonB-dep_rcpt-like"/>
</dbReference>
<comment type="similarity">
    <text evidence="10 11">Belongs to the TonB-dependent receptor family.</text>
</comment>
<organism evidence="15 16">
    <name type="scientific">Marseilla massiliensis</name>
    <dbReference type="NCBI Taxonomy" id="1841864"/>
    <lineage>
        <taxon>Bacteria</taxon>
        <taxon>Pseudomonadati</taxon>
        <taxon>Bacteroidota</taxon>
        <taxon>Bacteroidia</taxon>
        <taxon>Bacteroidales</taxon>
        <taxon>Prevotellaceae</taxon>
        <taxon>Marseilla</taxon>
    </lineage>
</organism>
<gene>
    <name evidence="15" type="ORF">H6A34_06695</name>
</gene>
<feature type="chain" id="PRO_5037312928" evidence="12">
    <location>
        <begin position="28"/>
        <end position="668"/>
    </location>
</feature>
<evidence type="ECO:0000256" key="9">
    <source>
        <dbReference type="ARBA" id="ARBA00023237"/>
    </source>
</evidence>
<dbReference type="InterPro" id="IPR036942">
    <property type="entry name" value="Beta-barrel_TonB_sf"/>
</dbReference>
<keyword evidence="8 15" id="KW-0675">Receptor</keyword>
<keyword evidence="3 10" id="KW-1134">Transmembrane beta strand</keyword>
<keyword evidence="7 10" id="KW-0472">Membrane</keyword>
<dbReference type="SUPFAM" id="SSF56935">
    <property type="entry name" value="Porins"/>
    <property type="match status" value="1"/>
</dbReference>
<protein>
    <submittedName>
        <fullName evidence="15">TonB-dependent receptor</fullName>
    </submittedName>
</protein>
<feature type="domain" description="TonB-dependent receptor-like beta-barrel" evidence="13">
    <location>
        <begin position="237"/>
        <end position="642"/>
    </location>
</feature>
<evidence type="ECO:0000256" key="1">
    <source>
        <dbReference type="ARBA" id="ARBA00004571"/>
    </source>
</evidence>
<dbReference type="Pfam" id="PF07715">
    <property type="entry name" value="Plug"/>
    <property type="match status" value="1"/>
</dbReference>
<dbReference type="AlphaFoldDB" id="A0A938WUM8"/>
<dbReference type="Pfam" id="PF00593">
    <property type="entry name" value="TonB_dep_Rec_b-barrel"/>
    <property type="match status" value="1"/>
</dbReference>
<proteinExistence type="inferred from homology"/>
<evidence type="ECO:0000259" key="14">
    <source>
        <dbReference type="Pfam" id="PF07715"/>
    </source>
</evidence>
<dbReference type="PROSITE" id="PS51257">
    <property type="entry name" value="PROKAR_LIPOPROTEIN"/>
    <property type="match status" value="1"/>
</dbReference>
<keyword evidence="6 11" id="KW-0798">TonB box</keyword>
<evidence type="ECO:0000256" key="8">
    <source>
        <dbReference type="ARBA" id="ARBA00023170"/>
    </source>
</evidence>
<name>A0A938WUM8_9BACT</name>
<dbReference type="PROSITE" id="PS52016">
    <property type="entry name" value="TONB_DEPENDENT_REC_3"/>
    <property type="match status" value="1"/>
</dbReference>
<dbReference type="InterPro" id="IPR000531">
    <property type="entry name" value="Beta-barrel_TonB"/>
</dbReference>
<dbReference type="Gene3D" id="2.40.170.20">
    <property type="entry name" value="TonB-dependent receptor, beta-barrel domain"/>
    <property type="match status" value="1"/>
</dbReference>
<evidence type="ECO:0000256" key="3">
    <source>
        <dbReference type="ARBA" id="ARBA00022452"/>
    </source>
</evidence>
<comment type="subcellular location">
    <subcellularLocation>
        <location evidence="1 10">Cell outer membrane</location>
        <topology evidence="1 10">Multi-pass membrane protein</topology>
    </subcellularLocation>
</comment>
<reference evidence="15" key="1">
    <citation type="submission" date="2020-08" db="EMBL/GenBank/DDBJ databases">
        <authorList>
            <person name="Cejkova D."/>
            <person name="Kubasova T."/>
            <person name="Jahodarova E."/>
            <person name="Rychlik I."/>
        </authorList>
    </citation>
    <scope>NUCLEOTIDE SEQUENCE</scope>
    <source>
        <strain evidence="15">An824</strain>
    </source>
</reference>
<dbReference type="InterPro" id="IPR037066">
    <property type="entry name" value="Plug_dom_sf"/>
</dbReference>
<evidence type="ECO:0000256" key="5">
    <source>
        <dbReference type="ARBA" id="ARBA00022729"/>
    </source>
</evidence>
<feature type="signal peptide" evidence="12">
    <location>
        <begin position="1"/>
        <end position="27"/>
    </location>
</feature>
<evidence type="ECO:0000256" key="10">
    <source>
        <dbReference type="PROSITE-ProRule" id="PRU01360"/>
    </source>
</evidence>
<dbReference type="GO" id="GO:0015344">
    <property type="term" value="F:siderophore uptake transmembrane transporter activity"/>
    <property type="evidence" value="ECO:0007669"/>
    <property type="project" value="TreeGrafter"/>
</dbReference>
<comment type="caution">
    <text evidence="15">The sequence shown here is derived from an EMBL/GenBank/DDBJ whole genome shotgun (WGS) entry which is preliminary data.</text>
</comment>
<keyword evidence="2 10" id="KW-0813">Transport</keyword>
<evidence type="ECO:0000256" key="11">
    <source>
        <dbReference type="RuleBase" id="RU003357"/>
    </source>
</evidence>
<reference evidence="15" key="2">
    <citation type="journal article" date="2021" name="Sci. Rep.">
        <title>The distribution of antibiotic resistance genes in chicken gut microbiota commensals.</title>
        <authorList>
            <person name="Juricova H."/>
            <person name="Matiasovicova J."/>
            <person name="Kubasova T."/>
            <person name="Cejkova D."/>
            <person name="Rychlik I."/>
        </authorList>
    </citation>
    <scope>NUCLEOTIDE SEQUENCE</scope>
    <source>
        <strain evidence="15">An824</strain>
    </source>
</reference>
<dbReference type="Gene3D" id="2.170.130.10">
    <property type="entry name" value="TonB-dependent receptor, plug domain"/>
    <property type="match status" value="1"/>
</dbReference>
<dbReference type="PANTHER" id="PTHR30069:SF29">
    <property type="entry name" value="HEMOGLOBIN AND HEMOGLOBIN-HAPTOGLOBIN-BINDING PROTEIN 1-RELATED"/>
    <property type="match status" value="1"/>
</dbReference>